<evidence type="ECO:0000313" key="2">
    <source>
        <dbReference type="Proteomes" id="UP000280834"/>
    </source>
</evidence>
<keyword evidence="2" id="KW-1185">Reference proteome</keyword>
<proteinExistence type="predicted"/>
<organism evidence="3">
    <name type="scientific">Brugia timori</name>
    <dbReference type="NCBI Taxonomy" id="42155"/>
    <lineage>
        <taxon>Eukaryota</taxon>
        <taxon>Metazoa</taxon>
        <taxon>Ecdysozoa</taxon>
        <taxon>Nematoda</taxon>
        <taxon>Chromadorea</taxon>
        <taxon>Rhabditida</taxon>
        <taxon>Spirurina</taxon>
        <taxon>Spiruromorpha</taxon>
        <taxon>Filarioidea</taxon>
        <taxon>Onchocercidae</taxon>
        <taxon>Brugia</taxon>
    </lineage>
</organism>
<reference evidence="3" key="1">
    <citation type="submission" date="2017-02" db="UniProtKB">
        <authorList>
            <consortium name="WormBaseParasite"/>
        </authorList>
    </citation>
    <scope>IDENTIFICATION</scope>
</reference>
<accession>A0A0R3QIJ5</accession>
<gene>
    <name evidence="1" type="ORF">BTMF_LOCUS5475</name>
</gene>
<name>A0A0R3QIJ5_9BILA</name>
<dbReference type="EMBL" id="UZAG01005904">
    <property type="protein sequence ID" value="VDO18127.1"/>
    <property type="molecule type" value="Genomic_DNA"/>
</dbReference>
<protein>
    <submittedName>
        <fullName evidence="3">Photolyase/cryptochrome alpha/beta domain-containing protein</fullName>
    </submittedName>
</protein>
<evidence type="ECO:0000313" key="1">
    <source>
        <dbReference type="EMBL" id="VDO18127.1"/>
    </source>
</evidence>
<evidence type="ECO:0000313" key="3">
    <source>
        <dbReference type="WBParaSite" id="BTMF_0000623201-mRNA-1"/>
    </source>
</evidence>
<dbReference type="WBParaSite" id="BTMF_0000623201-mRNA-1">
    <property type="protein sequence ID" value="BTMF_0000623201-mRNA-1"/>
    <property type="gene ID" value="BTMF_0000623201"/>
</dbReference>
<reference evidence="1 2" key="2">
    <citation type="submission" date="2018-11" db="EMBL/GenBank/DDBJ databases">
        <authorList>
            <consortium name="Pathogen Informatics"/>
        </authorList>
    </citation>
    <scope>NUCLEOTIDE SEQUENCE [LARGE SCALE GENOMIC DNA]</scope>
</reference>
<dbReference type="AlphaFoldDB" id="A0A0R3QIJ5"/>
<sequence length="82" mass="10075">MLFTVHRQRYEQTCKSNLSDSFNSFSNHQMKQRIYEVKRQQYVPILLFLSDESLNKNISYPSEMINPIENAKRMKHRYRRIF</sequence>
<dbReference type="Proteomes" id="UP000280834">
    <property type="component" value="Unassembled WGS sequence"/>
</dbReference>